<accession>A0A3D9IBX6</accession>
<evidence type="ECO:0000313" key="5">
    <source>
        <dbReference type="EMBL" id="RED59150.1"/>
    </source>
</evidence>
<keyword evidence="2" id="KW-0442">Lipid degradation</keyword>
<proteinExistence type="predicted"/>
<keyword evidence="4" id="KW-1133">Transmembrane helix</keyword>
<evidence type="ECO:0000256" key="1">
    <source>
        <dbReference type="ARBA" id="ARBA00022801"/>
    </source>
</evidence>
<keyword evidence="3" id="KW-0443">Lipid metabolism</keyword>
<feature type="transmembrane region" description="Helical" evidence="4">
    <location>
        <begin position="53"/>
        <end position="74"/>
    </location>
</feature>
<dbReference type="GO" id="GO:0016042">
    <property type="term" value="P:lipid catabolic process"/>
    <property type="evidence" value="ECO:0007669"/>
    <property type="project" value="UniProtKB-KW"/>
</dbReference>
<keyword evidence="6" id="KW-1185">Reference proteome</keyword>
<dbReference type="AlphaFoldDB" id="A0A3D9IBX6"/>
<feature type="transmembrane region" description="Helical" evidence="4">
    <location>
        <begin position="86"/>
        <end position="109"/>
    </location>
</feature>
<evidence type="ECO:0000313" key="6">
    <source>
        <dbReference type="Proteomes" id="UP000256977"/>
    </source>
</evidence>
<dbReference type="Pfam" id="PF03403">
    <property type="entry name" value="PAF-AH_p_II"/>
    <property type="match status" value="2"/>
</dbReference>
<reference evidence="5 6" key="1">
    <citation type="submission" date="2018-07" db="EMBL/GenBank/DDBJ databases">
        <title>Genomic Encyclopedia of Type Strains, Phase III (KMG-III): the genomes of soil and plant-associated and newly described type strains.</title>
        <authorList>
            <person name="Whitman W."/>
        </authorList>
    </citation>
    <scope>NUCLEOTIDE SEQUENCE [LARGE SCALE GENOMIC DNA]</scope>
    <source>
        <strain evidence="5 6">CECT 7287</strain>
    </source>
</reference>
<dbReference type="RefSeq" id="WP_116064401.1">
    <property type="nucleotide sequence ID" value="NZ_QRDZ01000032.1"/>
</dbReference>
<gene>
    <name evidence="5" type="ORF">DFP98_13273</name>
</gene>
<sequence length="484" mass="54794">MRIFEMMSACFNILMLGWLILGKHKPQRGLLIGFGVSAAFVLMQWLIEGMRWQILPVHAITLVPLLIIAVRYIPRREEAPRKASRLKLGLICIFAVFYCFLAVALPLALPVIKFDKPSGPYKIGTVTYHWKDEKREEGYAQQSGDKRELMIQIWYPADSKAKGERAPYVSNADIFAQGYGQALHMPKMLFTSIGFIKTNAIENATISNQEPTYPVLIFSHSLNGVKNQNTFQIEQLVSHGYIVVGIDHTYNSTVSLLPDGRVVHFVPQESNAIEDLDRLNMVWVEDAKFVLDQVEELANHDPNQRFTGRMDLNNIGMFGHSFGGATTTQMLMTDSRIKAGINMDGGLYGKLRIPEEGMNKPFLMMSADDTLAGTQNMSDANIASQGTTRAELDKFFADTLARYEHVAVGGNYWLKINKMKHMGFSDMYMISPLFEWMEGVNVKKVHGLINDYSLDFFNHYLKQQPSKLLEKNIGEHSEYSLERG</sequence>
<dbReference type="InterPro" id="IPR029058">
    <property type="entry name" value="AB_hydrolase_fold"/>
</dbReference>
<organism evidence="5 6">
    <name type="scientific">Cohnella phaseoli</name>
    <dbReference type="NCBI Taxonomy" id="456490"/>
    <lineage>
        <taxon>Bacteria</taxon>
        <taxon>Bacillati</taxon>
        <taxon>Bacillota</taxon>
        <taxon>Bacilli</taxon>
        <taxon>Bacillales</taxon>
        <taxon>Paenibacillaceae</taxon>
        <taxon>Cohnella</taxon>
    </lineage>
</organism>
<dbReference type="OrthoDB" id="9814760at2"/>
<dbReference type="EMBL" id="QRDZ01000032">
    <property type="protein sequence ID" value="RED59150.1"/>
    <property type="molecule type" value="Genomic_DNA"/>
</dbReference>
<feature type="transmembrane region" description="Helical" evidence="4">
    <location>
        <begin position="6"/>
        <end position="22"/>
    </location>
</feature>
<dbReference type="PANTHER" id="PTHR10272">
    <property type="entry name" value="PLATELET-ACTIVATING FACTOR ACETYLHYDROLASE"/>
    <property type="match status" value="1"/>
</dbReference>
<name>A0A3D9IBX6_9BACL</name>
<dbReference type="PANTHER" id="PTHR10272:SF0">
    <property type="entry name" value="PLATELET-ACTIVATING FACTOR ACETYLHYDROLASE"/>
    <property type="match status" value="1"/>
</dbReference>
<evidence type="ECO:0000256" key="4">
    <source>
        <dbReference type="SAM" id="Phobius"/>
    </source>
</evidence>
<evidence type="ECO:0000256" key="2">
    <source>
        <dbReference type="ARBA" id="ARBA00022963"/>
    </source>
</evidence>
<keyword evidence="4" id="KW-0472">Membrane</keyword>
<dbReference type="SUPFAM" id="SSF53474">
    <property type="entry name" value="alpha/beta-Hydrolases"/>
    <property type="match status" value="1"/>
</dbReference>
<dbReference type="Gene3D" id="3.40.50.1820">
    <property type="entry name" value="alpha/beta hydrolase"/>
    <property type="match status" value="1"/>
</dbReference>
<feature type="transmembrane region" description="Helical" evidence="4">
    <location>
        <begin position="29"/>
        <end position="47"/>
    </location>
</feature>
<protein>
    <submittedName>
        <fullName evidence="5">Putative dienelactone hydrolase</fullName>
    </submittedName>
</protein>
<dbReference type="GO" id="GO:0003847">
    <property type="term" value="F:1-alkyl-2-acetylglycerophosphocholine esterase activity"/>
    <property type="evidence" value="ECO:0007669"/>
    <property type="project" value="TreeGrafter"/>
</dbReference>
<evidence type="ECO:0000256" key="3">
    <source>
        <dbReference type="ARBA" id="ARBA00023098"/>
    </source>
</evidence>
<keyword evidence="4" id="KW-0812">Transmembrane</keyword>
<keyword evidence="1 5" id="KW-0378">Hydrolase</keyword>
<comment type="caution">
    <text evidence="5">The sequence shown here is derived from an EMBL/GenBank/DDBJ whole genome shotgun (WGS) entry which is preliminary data.</text>
</comment>
<dbReference type="Proteomes" id="UP000256977">
    <property type="component" value="Unassembled WGS sequence"/>
</dbReference>